<dbReference type="GO" id="GO:0005829">
    <property type="term" value="C:cytosol"/>
    <property type="evidence" value="ECO:0007669"/>
    <property type="project" value="TreeGrafter"/>
</dbReference>
<dbReference type="SMART" id="SM00934">
    <property type="entry name" value="OMPdecase"/>
    <property type="match status" value="1"/>
</dbReference>
<dbReference type="PANTHER" id="PTHR32119:SF2">
    <property type="entry name" value="OROTIDINE 5'-PHOSPHATE DECARBOXYLASE"/>
    <property type="match status" value="1"/>
</dbReference>
<feature type="binding site" evidence="9">
    <location>
        <begin position="57"/>
        <end position="66"/>
    </location>
    <ligand>
        <name>substrate</name>
    </ligand>
</feature>
<dbReference type="PANTHER" id="PTHR32119">
    <property type="entry name" value="OROTIDINE 5'-PHOSPHATE DECARBOXYLASE"/>
    <property type="match status" value="1"/>
</dbReference>
<accession>A0A9D2GVA7</accession>
<feature type="binding site" evidence="9 11">
    <location>
        <position position="213"/>
    </location>
    <ligand>
        <name>substrate</name>
    </ligand>
</feature>
<reference evidence="14" key="1">
    <citation type="journal article" date="2021" name="PeerJ">
        <title>Extensive microbial diversity within the chicken gut microbiome revealed by metagenomics and culture.</title>
        <authorList>
            <person name="Gilroy R."/>
            <person name="Ravi A."/>
            <person name="Getino M."/>
            <person name="Pursley I."/>
            <person name="Horton D.L."/>
            <person name="Alikhan N.F."/>
            <person name="Baker D."/>
            <person name="Gharbi K."/>
            <person name="Hall N."/>
            <person name="Watson M."/>
            <person name="Adriaenssens E.M."/>
            <person name="Foster-Nyarko E."/>
            <person name="Jarju S."/>
            <person name="Secka A."/>
            <person name="Antonio M."/>
            <person name="Oren A."/>
            <person name="Chaudhuri R.R."/>
            <person name="La Ragione R."/>
            <person name="Hildebrand F."/>
            <person name="Pallen M.J."/>
        </authorList>
    </citation>
    <scope>NUCLEOTIDE SEQUENCE</scope>
    <source>
        <strain evidence="14">ChiW4-1371</strain>
    </source>
</reference>
<evidence type="ECO:0000313" key="14">
    <source>
        <dbReference type="EMBL" id="HIZ89380.1"/>
    </source>
</evidence>
<proteinExistence type="inferred from homology"/>
<evidence type="ECO:0000256" key="3">
    <source>
        <dbReference type="ARBA" id="ARBA00011738"/>
    </source>
</evidence>
<sequence>MEIITALDFDSIDKAKELVNKVGSHISYYKVGLELFVSSGPAIIDWLKSENKKVFLDLKFHDIPNTASRAVSAAANYGTDIINIHTQGGKEMMTKCVEELQNQCSKKNMSKPLLIGVTLLTSLDENHLQEYGIHDFSSAGYVLKLAGYAKECGLDGVVSSAKETKVIKENLGKDFITVTPGIRPAGADLTDQKRVVTPKDALHLGSDYIVIGRPITAAKDPAGAAELILKEINE</sequence>
<feature type="active site" description="For OMPdecase activity" evidence="10">
    <location>
        <position position="62"/>
    </location>
</feature>
<evidence type="ECO:0000256" key="6">
    <source>
        <dbReference type="ARBA" id="ARBA00023239"/>
    </source>
</evidence>
<name>A0A9D2GVA7_9BACT</name>
<dbReference type="GO" id="GO:0044205">
    <property type="term" value="P:'de novo' UMP biosynthetic process"/>
    <property type="evidence" value="ECO:0007669"/>
    <property type="project" value="UniProtKB-UniRule"/>
</dbReference>
<comment type="pathway">
    <text evidence="2 9 12">Pyrimidine metabolism; UMP biosynthesis via de novo pathway; UMP from orotate: step 2/2.</text>
</comment>
<dbReference type="CDD" id="cd04725">
    <property type="entry name" value="OMP_decarboxylase_like"/>
    <property type="match status" value="1"/>
</dbReference>
<comment type="similarity">
    <text evidence="8 9">Belongs to the OMP decarboxylase family. Type 1 subfamily.</text>
</comment>
<dbReference type="InterPro" id="IPR018089">
    <property type="entry name" value="OMPdecase_AS"/>
</dbReference>
<keyword evidence="5 9" id="KW-0665">Pyrimidine biosynthesis</keyword>
<dbReference type="PROSITE" id="PS00156">
    <property type="entry name" value="OMPDECASE"/>
    <property type="match status" value="1"/>
</dbReference>
<evidence type="ECO:0000256" key="7">
    <source>
        <dbReference type="ARBA" id="ARBA00049157"/>
    </source>
</evidence>
<feature type="active site" description="For OMPdecase activity" evidence="10">
    <location>
        <position position="59"/>
    </location>
</feature>
<feature type="active site" description="For OMPdecase activity" evidence="10">
    <location>
        <position position="57"/>
    </location>
</feature>
<feature type="active site" description="Proton donor" evidence="9">
    <location>
        <position position="59"/>
    </location>
</feature>
<feature type="binding site" evidence="9 11">
    <location>
        <position position="30"/>
    </location>
    <ligand>
        <name>substrate</name>
    </ligand>
</feature>
<keyword evidence="6 9" id="KW-0456">Lyase</keyword>
<evidence type="ECO:0000256" key="8">
    <source>
        <dbReference type="ARBA" id="ARBA00061012"/>
    </source>
</evidence>
<evidence type="ECO:0000256" key="4">
    <source>
        <dbReference type="ARBA" id="ARBA00022793"/>
    </source>
</evidence>
<evidence type="ECO:0000256" key="12">
    <source>
        <dbReference type="RuleBase" id="RU000512"/>
    </source>
</evidence>
<feature type="binding site" evidence="9 11">
    <location>
        <position position="192"/>
    </location>
    <ligand>
        <name>substrate</name>
    </ligand>
</feature>
<dbReference type="InterPro" id="IPR011060">
    <property type="entry name" value="RibuloseP-bd_barrel"/>
</dbReference>
<feature type="binding site" evidence="9 11">
    <location>
        <position position="121"/>
    </location>
    <ligand>
        <name>substrate</name>
    </ligand>
</feature>
<dbReference type="InterPro" id="IPR047596">
    <property type="entry name" value="OMPdecase_bac"/>
</dbReference>
<dbReference type="GO" id="GO:0004590">
    <property type="term" value="F:orotidine-5'-phosphate decarboxylase activity"/>
    <property type="evidence" value="ECO:0007669"/>
    <property type="project" value="UniProtKB-UniRule"/>
</dbReference>
<comment type="caution">
    <text evidence="14">The sequence shown here is derived from an EMBL/GenBank/DDBJ whole genome shotgun (WGS) entry which is preliminary data.</text>
</comment>
<dbReference type="Gene3D" id="3.20.20.70">
    <property type="entry name" value="Aldolase class I"/>
    <property type="match status" value="1"/>
</dbReference>
<dbReference type="SUPFAM" id="SSF51366">
    <property type="entry name" value="Ribulose-phoshate binding barrel"/>
    <property type="match status" value="1"/>
</dbReference>
<evidence type="ECO:0000256" key="9">
    <source>
        <dbReference type="HAMAP-Rule" id="MF_01200"/>
    </source>
</evidence>
<evidence type="ECO:0000256" key="1">
    <source>
        <dbReference type="ARBA" id="ARBA00002356"/>
    </source>
</evidence>
<dbReference type="EMBL" id="DXAQ01000086">
    <property type="protein sequence ID" value="HIZ89380.1"/>
    <property type="molecule type" value="Genomic_DNA"/>
</dbReference>
<organism evidence="14 15">
    <name type="scientific">Candidatus Mucispirillum faecigallinarum</name>
    <dbReference type="NCBI Taxonomy" id="2838699"/>
    <lineage>
        <taxon>Bacteria</taxon>
        <taxon>Pseudomonadati</taxon>
        <taxon>Deferribacterota</taxon>
        <taxon>Deferribacteres</taxon>
        <taxon>Deferribacterales</taxon>
        <taxon>Mucispirillaceae</taxon>
        <taxon>Mucispirillum</taxon>
    </lineage>
</organism>
<gene>
    <name evidence="9 14" type="primary">pyrF</name>
    <name evidence="14" type="ORF">H9804_05510</name>
</gene>
<dbReference type="FunFam" id="3.20.20.70:FF:000015">
    <property type="entry name" value="Orotidine 5'-phosphate decarboxylase"/>
    <property type="match status" value="1"/>
</dbReference>
<feature type="binding site" evidence="9 11">
    <location>
        <position position="212"/>
    </location>
    <ligand>
        <name>substrate</name>
    </ligand>
</feature>
<protein>
    <recommendedName>
        <fullName evidence="9">Orotidine 5'-phosphate decarboxylase</fullName>
        <ecNumber evidence="9">4.1.1.23</ecNumber>
    </recommendedName>
    <alternativeName>
        <fullName evidence="9">OMP decarboxylase</fullName>
        <shortName evidence="9">OMPDCase</shortName>
        <shortName evidence="9">OMPdecase</shortName>
    </alternativeName>
</protein>
<dbReference type="NCBIfam" id="TIGR01740">
    <property type="entry name" value="pyrF"/>
    <property type="match status" value="1"/>
</dbReference>
<evidence type="ECO:0000259" key="13">
    <source>
        <dbReference type="SMART" id="SM00934"/>
    </source>
</evidence>
<dbReference type="Pfam" id="PF00215">
    <property type="entry name" value="OMPdecase"/>
    <property type="match status" value="1"/>
</dbReference>
<dbReference type="InterPro" id="IPR013785">
    <property type="entry name" value="Aldolase_TIM"/>
</dbReference>
<evidence type="ECO:0000256" key="5">
    <source>
        <dbReference type="ARBA" id="ARBA00022975"/>
    </source>
</evidence>
<dbReference type="InterPro" id="IPR001754">
    <property type="entry name" value="OMPdeCOase_dom"/>
</dbReference>
<dbReference type="HAMAP" id="MF_01200_B">
    <property type="entry name" value="OMPdecase_type1_B"/>
    <property type="match status" value="1"/>
</dbReference>
<comment type="function">
    <text evidence="1 9">Catalyzes the decarboxylation of orotidine 5'-monophosphate (OMP) to uridine 5'-monophosphate (UMP).</text>
</comment>
<feature type="binding site" evidence="9 11">
    <location>
        <position position="8"/>
    </location>
    <ligand>
        <name>substrate</name>
    </ligand>
</feature>
<dbReference type="AlphaFoldDB" id="A0A9D2GVA7"/>
<evidence type="ECO:0000256" key="10">
    <source>
        <dbReference type="PIRSR" id="PIRSR614732-1"/>
    </source>
</evidence>
<comment type="catalytic activity">
    <reaction evidence="7 9 12">
        <text>orotidine 5'-phosphate + H(+) = UMP + CO2</text>
        <dbReference type="Rhea" id="RHEA:11596"/>
        <dbReference type="ChEBI" id="CHEBI:15378"/>
        <dbReference type="ChEBI" id="CHEBI:16526"/>
        <dbReference type="ChEBI" id="CHEBI:57538"/>
        <dbReference type="ChEBI" id="CHEBI:57865"/>
        <dbReference type="EC" id="4.1.1.23"/>
    </reaction>
</comment>
<evidence type="ECO:0000256" key="11">
    <source>
        <dbReference type="PIRSR" id="PIRSR614732-2"/>
    </source>
</evidence>
<dbReference type="EC" id="4.1.1.23" evidence="9"/>
<evidence type="ECO:0000313" key="15">
    <source>
        <dbReference type="Proteomes" id="UP000824176"/>
    </source>
</evidence>
<dbReference type="GO" id="GO:0006207">
    <property type="term" value="P:'de novo' pyrimidine nucleobase biosynthetic process"/>
    <property type="evidence" value="ECO:0007669"/>
    <property type="project" value="InterPro"/>
</dbReference>
<comment type="subunit">
    <text evidence="3 9">Homodimer.</text>
</comment>
<feature type="domain" description="Orotidine 5'-phosphate decarboxylase" evidence="13">
    <location>
        <begin position="2"/>
        <end position="228"/>
    </location>
</feature>
<feature type="binding site" evidence="9 11">
    <location>
        <position position="183"/>
    </location>
    <ligand>
        <name>substrate</name>
    </ligand>
</feature>
<reference evidence="14" key="2">
    <citation type="submission" date="2021-04" db="EMBL/GenBank/DDBJ databases">
        <authorList>
            <person name="Gilroy R."/>
        </authorList>
    </citation>
    <scope>NUCLEOTIDE SEQUENCE</scope>
    <source>
        <strain evidence="14">ChiW4-1371</strain>
    </source>
</reference>
<evidence type="ECO:0000256" key="2">
    <source>
        <dbReference type="ARBA" id="ARBA00004861"/>
    </source>
</evidence>
<dbReference type="NCBIfam" id="NF001273">
    <property type="entry name" value="PRK00230.1"/>
    <property type="match status" value="1"/>
</dbReference>
<dbReference type="Proteomes" id="UP000824176">
    <property type="component" value="Unassembled WGS sequence"/>
</dbReference>
<dbReference type="InterPro" id="IPR014732">
    <property type="entry name" value="OMPdecase"/>
</dbReference>
<keyword evidence="4 9" id="KW-0210">Decarboxylase</keyword>